<sequence>MFAWMEHLRIPILDVDNLSYIVLASHKPEVCLRKMDKETRYTLEYLIRFVARLQPFTKAQQETVLRRILASLTQQSIPIRGTLLPQGKGFTKLREGTMRKLLEFSGKFFDMVYLETRSGSAGSASSSTTDYAARVTPPGQVTTPPPSESTEDMTAGDDS</sequence>
<feature type="region of interest" description="Disordered" evidence="1">
    <location>
        <begin position="119"/>
        <end position="159"/>
    </location>
</feature>
<evidence type="ECO:0000313" key="2">
    <source>
        <dbReference type="EMBL" id="KAK7068888.1"/>
    </source>
</evidence>
<dbReference type="Proteomes" id="UP001381693">
    <property type="component" value="Unassembled WGS sequence"/>
</dbReference>
<proteinExistence type="predicted"/>
<name>A0AAN8ZYU5_HALRR</name>
<dbReference type="EMBL" id="JAXCGZ010017091">
    <property type="protein sequence ID" value="KAK7068888.1"/>
    <property type="molecule type" value="Genomic_DNA"/>
</dbReference>
<protein>
    <submittedName>
        <fullName evidence="2">Protein tyrosine phosphatase domain-containing protein 1</fullName>
    </submittedName>
</protein>
<feature type="compositionally biased region" description="Acidic residues" evidence="1">
    <location>
        <begin position="149"/>
        <end position="159"/>
    </location>
</feature>
<dbReference type="AlphaFoldDB" id="A0AAN8ZYU5"/>
<reference evidence="2 3" key="1">
    <citation type="submission" date="2023-11" db="EMBL/GenBank/DDBJ databases">
        <title>Halocaridina rubra genome assembly.</title>
        <authorList>
            <person name="Smith C."/>
        </authorList>
    </citation>
    <scope>NUCLEOTIDE SEQUENCE [LARGE SCALE GENOMIC DNA]</scope>
    <source>
        <strain evidence="2">EP-1</strain>
        <tissue evidence="2">Whole</tissue>
    </source>
</reference>
<comment type="caution">
    <text evidence="2">The sequence shown here is derived from an EMBL/GenBank/DDBJ whole genome shotgun (WGS) entry which is preliminary data.</text>
</comment>
<accession>A0AAN8ZYU5</accession>
<evidence type="ECO:0000256" key="1">
    <source>
        <dbReference type="SAM" id="MobiDB-lite"/>
    </source>
</evidence>
<keyword evidence="3" id="KW-1185">Reference proteome</keyword>
<organism evidence="2 3">
    <name type="scientific">Halocaridina rubra</name>
    <name type="common">Hawaiian red shrimp</name>
    <dbReference type="NCBI Taxonomy" id="373956"/>
    <lineage>
        <taxon>Eukaryota</taxon>
        <taxon>Metazoa</taxon>
        <taxon>Ecdysozoa</taxon>
        <taxon>Arthropoda</taxon>
        <taxon>Crustacea</taxon>
        <taxon>Multicrustacea</taxon>
        <taxon>Malacostraca</taxon>
        <taxon>Eumalacostraca</taxon>
        <taxon>Eucarida</taxon>
        <taxon>Decapoda</taxon>
        <taxon>Pleocyemata</taxon>
        <taxon>Caridea</taxon>
        <taxon>Atyoidea</taxon>
        <taxon>Atyidae</taxon>
        <taxon>Halocaridina</taxon>
    </lineage>
</organism>
<feature type="compositionally biased region" description="Low complexity" evidence="1">
    <location>
        <begin position="119"/>
        <end position="142"/>
    </location>
</feature>
<gene>
    <name evidence="2" type="primary">PTPDC1_1</name>
    <name evidence="2" type="ORF">SK128_026551</name>
</gene>
<evidence type="ECO:0000313" key="3">
    <source>
        <dbReference type="Proteomes" id="UP001381693"/>
    </source>
</evidence>